<dbReference type="PANTHER" id="PTHR33570:SF2">
    <property type="entry name" value="CARBOXYMUCONOLACTONE DECARBOXYLASE-LIKE DOMAIN-CONTAINING PROTEIN"/>
    <property type="match status" value="1"/>
</dbReference>
<dbReference type="AlphaFoldDB" id="A0A832G2T8"/>
<evidence type="ECO:0000313" key="1">
    <source>
        <dbReference type="EMBL" id="HGT48428.1"/>
    </source>
</evidence>
<gene>
    <name evidence="1" type="ORF">ENS56_10355</name>
</gene>
<dbReference type="PANTHER" id="PTHR33570">
    <property type="entry name" value="4-CARBOXYMUCONOLACTONE DECARBOXYLASE FAMILY PROTEIN"/>
    <property type="match status" value="1"/>
</dbReference>
<dbReference type="Gene3D" id="1.20.1290.10">
    <property type="entry name" value="AhpD-like"/>
    <property type="match status" value="1"/>
</dbReference>
<dbReference type="InterPro" id="IPR052512">
    <property type="entry name" value="4CMD/NDH-1_regulator"/>
</dbReference>
<sequence length="212" mass="24292">MSLIKKNNSYYMTSIEILALITASAASGKIKYFDSLVKLSLQKRISKKKIYEALLQNYLFCGFPSALYYLKRFHHLSKYKPESYKLNLTGLKDKGIKTSKFIYGEKLPKLVSNVKKFSPELAEWLITEGYGKVISRKHLSMKEREACIISVLSVQMFEDQLVSHLYGGIRIGLSVKQISSLISNLTLINCNYQKNFGLKVLDKIVQKKNLIF</sequence>
<evidence type="ECO:0008006" key="2">
    <source>
        <dbReference type="Google" id="ProtNLM"/>
    </source>
</evidence>
<organism evidence="1">
    <name type="scientific">Ignavibacterium album</name>
    <dbReference type="NCBI Taxonomy" id="591197"/>
    <lineage>
        <taxon>Bacteria</taxon>
        <taxon>Pseudomonadati</taxon>
        <taxon>Ignavibacteriota</taxon>
        <taxon>Ignavibacteria</taxon>
        <taxon>Ignavibacteriales</taxon>
        <taxon>Ignavibacteriaceae</taxon>
        <taxon>Ignavibacterium</taxon>
    </lineage>
</organism>
<reference evidence="1" key="1">
    <citation type="journal article" date="2020" name="mSystems">
        <title>Genome- and Community-Level Interaction Insights into Carbon Utilization and Element Cycling Functions of Hydrothermarchaeota in Hydrothermal Sediment.</title>
        <authorList>
            <person name="Zhou Z."/>
            <person name="Liu Y."/>
            <person name="Xu W."/>
            <person name="Pan J."/>
            <person name="Luo Z.H."/>
            <person name="Li M."/>
        </authorList>
    </citation>
    <scope>NUCLEOTIDE SEQUENCE [LARGE SCALE GENOMIC DNA]</scope>
    <source>
        <strain evidence="1">SpSt-500</strain>
    </source>
</reference>
<dbReference type="InterPro" id="IPR029032">
    <property type="entry name" value="AhpD-like"/>
</dbReference>
<dbReference type="SUPFAM" id="SSF69118">
    <property type="entry name" value="AhpD-like"/>
    <property type="match status" value="1"/>
</dbReference>
<comment type="caution">
    <text evidence="1">The sequence shown here is derived from an EMBL/GenBank/DDBJ whole genome shotgun (WGS) entry which is preliminary data.</text>
</comment>
<name>A0A832G2T8_9BACT</name>
<proteinExistence type="predicted"/>
<dbReference type="EMBL" id="DSVI01000016">
    <property type="protein sequence ID" value="HGT48428.1"/>
    <property type="molecule type" value="Genomic_DNA"/>
</dbReference>
<accession>A0A832G2T8</accession>
<protein>
    <recommendedName>
        <fullName evidence="2">Carboxymuconolactone decarboxylase-like domain-containing protein</fullName>
    </recommendedName>
</protein>